<dbReference type="AlphaFoldDB" id="A0A6J6RA59"/>
<sequence length="48" mass="4751">MLTVALVLVAWTALPLPLAVAVGRSFAGRAGPSGHRVVVSGVGAEQPA</sequence>
<gene>
    <name evidence="1" type="ORF">UFOPK2579_01700</name>
</gene>
<organism evidence="1">
    <name type="scientific">freshwater metagenome</name>
    <dbReference type="NCBI Taxonomy" id="449393"/>
    <lineage>
        <taxon>unclassified sequences</taxon>
        <taxon>metagenomes</taxon>
        <taxon>ecological metagenomes</taxon>
    </lineage>
</organism>
<evidence type="ECO:0000313" key="1">
    <source>
        <dbReference type="EMBL" id="CAB4716064.1"/>
    </source>
</evidence>
<name>A0A6J6RA59_9ZZZZ</name>
<dbReference type="EMBL" id="CAEZXR010000206">
    <property type="protein sequence ID" value="CAB4716064.1"/>
    <property type="molecule type" value="Genomic_DNA"/>
</dbReference>
<proteinExistence type="predicted"/>
<accession>A0A6J6RA59</accession>
<reference evidence="1" key="1">
    <citation type="submission" date="2020-05" db="EMBL/GenBank/DDBJ databases">
        <authorList>
            <person name="Chiriac C."/>
            <person name="Salcher M."/>
            <person name="Ghai R."/>
            <person name="Kavagutti S V."/>
        </authorList>
    </citation>
    <scope>NUCLEOTIDE SEQUENCE</scope>
</reference>
<protein>
    <submittedName>
        <fullName evidence="1">Unannotated protein</fullName>
    </submittedName>
</protein>